<protein>
    <submittedName>
        <fullName evidence="1">Uncharacterized protein</fullName>
    </submittedName>
</protein>
<sequence length="138" mass="15245">MPIAFVFGATRELGLSAQKRQVCHDGPARVKTAWYPQFSARALAGAVRKSAPPRASQLAAEAGFDPHRPVMTASVIFHVNMEMTTMTNNDYFKIACTIEELRAEAKAAPSIAERREIEAELEALRAELVEYANEQELP</sequence>
<dbReference type="EMBL" id="JADBEC010000002">
    <property type="protein sequence ID" value="MBE1508797.1"/>
    <property type="molecule type" value="Genomic_DNA"/>
</dbReference>
<gene>
    <name evidence="1" type="ORF">H4W29_006042</name>
</gene>
<evidence type="ECO:0000313" key="2">
    <source>
        <dbReference type="Proteomes" id="UP000620262"/>
    </source>
</evidence>
<accession>A0ABR9J004</accession>
<evidence type="ECO:0000313" key="1">
    <source>
        <dbReference type="EMBL" id="MBE1508797.1"/>
    </source>
</evidence>
<name>A0ABR9J004_RHIVS</name>
<dbReference type="RefSeq" id="WP_192732878.1">
    <property type="nucleotide sequence ID" value="NZ_BAAAVL010000011.1"/>
</dbReference>
<keyword evidence="2" id="KW-1185">Reference proteome</keyword>
<comment type="caution">
    <text evidence="1">The sequence shown here is derived from an EMBL/GenBank/DDBJ whole genome shotgun (WGS) entry which is preliminary data.</text>
</comment>
<dbReference type="Proteomes" id="UP000620262">
    <property type="component" value="Unassembled WGS sequence"/>
</dbReference>
<proteinExistence type="predicted"/>
<reference evidence="1 2" key="1">
    <citation type="submission" date="2020-10" db="EMBL/GenBank/DDBJ databases">
        <title>Sequencing the genomes of 1000 actinobacteria strains.</title>
        <authorList>
            <person name="Klenk H.-P."/>
        </authorList>
    </citation>
    <scope>NUCLEOTIDE SEQUENCE [LARGE SCALE GENOMIC DNA]</scope>
    <source>
        <strain evidence="1 2">DSM 7307</strain>
    </source>
</reference>
<organism evidence="1 2">
    <name type="scientific">Rhizobium viscosum</name>
    <name type="common">Arthrobacter viscosus</name>
    <dbReference type="NCBI Taxonomy" id="1673"/>
    <lineage>
        <taxon>Bacteria</taxon>
        <taxon>Pseudomonadati</taxon>
        <taxon>Pseudomonadota</taxon>
        <taxon>Alphaproteobacteria</taxon>
        <taxon>Hyphomicrobiales</taxon>
        <taxon>Rhizobiaceae</taxon>
        <taxon>Rhizobium/Agrobacterium group</taxon>
        <taxon>Rhizobium</taxon>
    </lineage>
</organism>